<sequence length="403" mass="43496">MSEVTHAGPLTGVRVIEVGNFMAGPFCCMQLADLGADVIKVENPAGGDMVRETGPFIDGESANFVRLNRNKRSLALDLKSQAGKEVFNRLVAESDILVENLRPGTMRELALDYQRLSDINPRLIQVSASGWGQDGPYSALAGLDIMAQAMSGLMSITGTEGGELVKVGVPVADLVCALYGALAAVAALRAREMTGRGQLIDVCLLESAVSLSIWEAGKYFTTGEVPRPLGSAHQTSAPYQAVRAADGRFTLGASTPRNWSALCQALALERLEFDVRFVSNALRHSNRAALIALIEEVTLTGPTQHWVSVLQHAGVPCAPIQDFGQVFNDHHLVARDFFPEAPHSLLGPIRQIRSPMRLSETFTRMDWAGPLLGQHTKEVLEELGFDRAQVKSLSDRGVTAVAR</sequence>
<gene>
    <name evidence="2" type="ORF">JF922_21410</name>
</gene>
<dbReference type="PANTHER" id="PTHR48207:SF3">
    <property type="entry name" value="SUCCINATE--HYDROXYMETHYLGLUTARATE COA-TRANSFERASE"/>
    <property type="match status" value="1"/>
</dbReference>
<protein>
    <submittedName>
        <fullName evidence="2">CoA transferase</fullName>
    </submittedName>
</protein>
<dbReference type="InterPro" id="IPR003673">
    <property type="entry name" value="CoA-Trfase_fam_III"/>
</dbReference>
<dbReference type="Gene3D" id="3.30.1540.10">
    <property type="entry name" value="formyl-coa transferase, domain 3"/>
    <property type="match status" value="1"/>
</dbReference>
<accession>A0A934KCM1</accession>
<dbReference type="InterPro" id="IPR050483">
    <property type="entry name" value="CoA-transferase_III_domain"/>
</dbReference>
<comment type="caution">
    <text evidence="2">The sequence shown here is derived from an EMBL/GenBank/DDBJ whole genome shotgun (WGS) entry which is preliminary data.</text>
</comment>
<keyword evidence="1 2" id="KW-0808">Transferase</keyword>
<reference evidence="2" key="1">
    <citation type="submission" date="2020-10" db="EMBL/GenBank/DDBJ databases">
        <title>Ca. Dormibacterota MAGs.</title>
        <authorList>
            <person name="Montgomery K."/>
        </authorList>
    </citation>
    <scope>NUCLEOTIDE SEQUENCE [LARGE SCALE GENOMIC DNA]</scope>
    <source>
        <strain evidence="2">SC8812_S17_10</strain>
    </source>
</reference>
<evidence type="ECO:0000313" key="2">
    <source>
        <dbReference type="EMBL" id="MBJ7600613.1"/>
    </source>
</evidence>
<dbReference type="AlphaFoldDB" id="A0A934KCM1"/>
<evidence type="ECO:0000313" key="3">
    <source>
        <dbReference type="Proteomes" id="UP000612893"/>
    </source>
</evidence>
<evidence type="ECO:0000256" key="1">
    <source>
        <dbReference type="ARBA" id="ARBA00022679"/>
    </source>
</evidence>
<dbReference type="InterPro" id="IPR023606">
    <property type="entry name" value="CoA-Trfase_III_dom_1_sf"/>
</dbReference>
<name>A0A934KCM1_9BACT</name>
<dbReference type="InterPro" id="IPR044855">
    <property type="entry name" value="CoA-Trfase_III_dom3_sf"/>
</dbReference>
<dbReference type="Proteomes" id="UP000612893">
    <property type="component" value="Unassembled WGS sequence"/>
</dbReference>
<organism evidence="2 3">
    <name type="scientific">Candidatus Nephthysia bennettiae</name>
    <dbReference type="NCBI Taxonomy" id="3127016"/>
    <lineage>
        <taxon>Bacteria</taxon>
        <taxon>Bacillati</taxon>
        <taxon>Candidatus Dormiibacterota</taxon>
        <taxon>Candidatus Dormibacteria</taxon>
        <taxon>Candidatus Dormibacterales</taxon>
        <taxon>Candidatus Dormibacteraceae</taxon>
        <taxon>Candidatus Nephthysia</taxon>
    </lineage>
</organism>
<proteinExistence type="predicted"/>
<dbReference type="Pfam" id="PF02515">
    <property type="entry name" value="CoA_transf_3"/>
    <property type="match status" value="1"/>
</dbReference>
<dbReference type="EMBL" id="JAEKNR010000215">
    <property type="protein sequence ID" value="MBJ7600613.1"/>
    <property type="molecule type" value="Genomic_DNA"/>
</dbReference>
<dbReference type="PANTHER" id="PTHR48207">
    <property type="entry name" value="SUCCINATE--HYDROXYMETHYLGLUTARATE COA-TRANSFERASE"/>
    <property type="match status" value="1"/>
</dbReference>
<dbReference type="GO" id="GO:0016740">
    <property type="term" value="F:transferase activity"/>
    <property type="evidence" value="ECO:0007669"/>
    <property type="project" value="UniProtKB-KW"/>
</dbReference>
<keyword evidence="3" id="KW-1185">Reference proteome</keyword>
<dbReference type="Gene3D" id="3.40.50.10540">
    <property type="entry name" value="Crotonobetainyl-coa:carnitine coa-transferase, domain 1"/>
    <property type="match status" value="1"/>
</dbReference>
<dbReference type="SUPFAM" id="SSF89796">
    <property type="entry name" value="CoA-transferase family III (CaiB/BaiF)"/>
    <property type="match status" value="1"/>
</dbReference>